<proteinExistence type="inferred from homology"/>
<dbReference type="Gene3D" id="3.40.50.720">
    <property type="entry name" value="NAD(P)-binding Rossmann-like Domain"/>
    <property type="match status" value="1"/>
</dbReference>
<dbReference type="Pfam" id="PF01370">
    <property type="entry name" value="Epimerase"/>
    <property type="match status" value="1"/>
</dbReference>
<keyword evidence="5" id="KW-1185">Reference proteome</keyword>
<dbReference type="InterPro" id="IPR036291">
    <property type="entry name" value="NAD(P)-bd_dom_sf"/>
</dbReference>
<organism evidence="4 5">
    <name type="scientific">Skermanella stibiiresistens SB22</name>
    <dbReference type="NCBI Taxonomy" id="1385369"/>
    <lineage>
        <taxon>Bacteria</taxon>
        <taxon>Pseudomonadati</taxon>
        <taxon>Pseudomonadota</taxon>
        <taxon>Alphaproteobacteria</taxon>
        <taxon>Rhodospirillales</taxon>
        <taxon>Azospirillaceae</taxon>
        <taxon>Skermanella</taxon>
    </lineage>
</organism>
<dbReference type="PATRIC" id="fig|1385369.3.peg.212"/>
<dbReference type="EMBL" id="AVFL01000001">
    <property type="protein sequence ID" value="EWY42526.1"/>
    <property type="molecule type" value="Genomic_DNA"/>
</dbReference>
<dbReference type="Proteomes" id="UP000019486">
    <property type="component" value="Unassembled WGS sequence"/>
</dbReference>
<feature type="domain" description="NAD-dependent epimerase/dehydratase" evidence="3">
    <location>
        <begin position="15"/>
        <end position="213"/>
    </location>
</feature>
<accession>W9HCR4</accession>
<gene>
    <name evidence="4" type="ORF">N825_01105</name>
</gene>
<dbReference type="PANTHER" id="PTHR43000">
    <property type="entry name" value="DTDP-D-GLUCOSE 4,6-DEHYDRATASE-RELATED"/>
    <property type="match status" value="1"/>
</dbReference>
<evidence type="ECO:0000256" key="2">
    <source>
        <dbReference type="ARBA" id="ARBA00007637"/>
    </source>
</evidence>
<protein>
    <submittedName>
        <fullName evidence="4">NAD-dependent dehydratase</fullName>
    </submittedName>
</protein>
<name>W9HCR4_9PROT</name>
<comment type="pathway">
    <text evidence="1">Bacterial outer membrane biogenesis; LPS O-antigen biosynthesis.</text>
</comment>
<evidence type="ECO:0000259" key="3">
    <source>
        <dbReference type="Pfam" id="PF01370"/>
    </source>
</evidence>
<dbReference type="SUPFAM" id="SSF51735">
    <property type="entry name" value="NAD(P)-binding Rossmann-fold domains"/>
    <property type="match status" value="1"/>
</dbReference>
<sequence length="291" mass="31192">MLTHRREAGEPPSRVVVLGAAGFVGGAAARHMEAAGIPVLGLGRVEIDLLAVDAAERLAVVLRPSDTLVVTSARAPCRTPAMLVENTRMIEAVCRAVETKPPAHLVYVSSDAVYADQSVPLTERSCAEPGSLHGAMHLAREIMLKATYPGPLAILRPTLINGTADPHDGYGPNRFRRLALAGENIVLFGEGEEMRDHVSIDDVAELIHRIVLRRSHGVLNAATGQTMSFREIAERIVALTRSPVRIIGTPRQGPMPHNGYRAFDIAGCREAFPDFAPTGIAEGLGRTCRAP</sequence>
<evidence type="ECO:0000256" key="1">
    <source>
        <dbReference type="ARBA" id="ARBA00005125"/>
    </source>
</evidence>
<dbReference type="OrthoDB" id="9801785at2"/>
<reference evidence="4 5" key="1">
    <citation type="submission" date="2013-08" db="EMBL/GenBank/DDBJ databases">
        <title>The genome sequence of Skermanella stibiiresistens.</title>
        <authorList>
            <person name="Zhu W."/>
            <person name="Wang G."/>
        </authorList>
    </citation>
    <scope>NUCLEOTIDE SEQUENCE [LARGE SCALE GENOMIC DNA]</scope>
    <source>
        <strain evidence="4 5">SB22</strain>
    </source>
</reference>
<evidence type="ECO:0000313" key="4">
    <source>
        <dbReference type="EMBL" id="EWY42526.1"/>
    </source>
</evidence>
<dbReference type="RefSeq" id="WP_037445978.1">
    <property type="nucleotide sequence ID" value="NZ_AVFL01000001.1"/>
</dbReference>
<dbReference type="STRING" id="1385369.N825_01105"/>
<dbReference type="InterPro" id="IPR001509">
    <property type="entry name" value="Epimerase_deHydtase"/>
</dbReference>
<dbReference type="AlphaFoldDB" id="W9HCR4"/>
<evidence type="ECO:0000313" key="5">
    <source>
        <dbReference type="Proteomes" id="UP000019486"/>
    </source>
</evidence>
<comment type="similarity">
    <text evidence="2">Belongs to the NAD(P)-dependent epimerase/dehydratase family.</text>
</comment>
<comment type="caution">
    <text evidence="4">The sequence shown here is derived from an EMBL/GenBank/DDBJ whole genome shotgun (WGS) entry which is preliminary data.</text>
</comment>